<organism evidence="2 3">
    <name type="scientific">Nonomuraea cavernae</name>
    <dbReference type="NCBI Taxonomy" id="2045107"/>
    <lineage>
        <taxon>Bacteria</taxon>
        <taxon>Bacillati</taxon>
        <taxon>Actinomycetota</taxon>
        <taxon>Actinomycetes</taxon>
        <taxon>Streptosporangiales</taxon>
        <taxon>Streptosporangiaceae</taxon>
        <taxon>Nonomuraea</taxon>
    </lineage>
</organism>
<feature type="region of interest" description="Disordered" evidence="1">
    <location>
        <begin position="43"/>
        <end position="69"/>
    </location>
</feature>
<accession>A0A917YSB9</accession>
<protein>
    <submittedName>
        <fullName evidence="2">Uncharacterized protein</fullName>
    </submittedName>
</protein>
<name>A0A917YSB9_9ACTN</name>
<keyword evidence="3" id="KW-1185">Reference proteome</keyword>
<dbReference type="EMBL" id="BMNH01000003">
    <property type="protein sequence ID" value="GGO65049.1"/>
    <property type="molecule type" value="Genomic_DNA"/>
</dbReference>
<sequence length="69" mass="7825">MTRARELQARSARDLSPTSRYDAPRNEMSPMYEMYAWNGAEEHEDKAAEAVQTALDRRDNGGQPQDPGQ</sequence>
<reference evidence="2" key="2">
    <citation type="submission" date="2020-09" db="EMBL/GenBank/DDBJ databases">
        <authorList>
            <person name="Sun Q."/>
            <person name="Zhou Y."/>
        </authorList>
    </citation>
    <scope>NUCLEOTIDE SEQUENCE</scope>
    <source>
        <strain evidence="2">CGMCC 4.7368</strain>
    </source>
</reference>
<gene>
    <name evidence="2" type="ORF">GCM10012289_15820</name>
</gene>
<evidence type="ECO:0000313" key="3">
    <source>
        <dbReference type="Proteomes" id="UP000646523"/>
    </source>
</evidence>
<comment type="caution">
    <text evidence="2">The sequence shown here is derived from an EMBL/GenBank/DDBJ whole genome shotgun (WGS) entry which is preliminary data.</text>
</comment>
<dbReference type="Proteomes" id="UP000646523">
    <property type="component" value="Unassembled WGS sequence"/>
</dbReference>
<proteinExistence type="predicted"/>
<reference evidence="2" key="1">
    <citation type="journal article" date="2014" name="Int. J. Syst. Evol. Microbiol.">
        <title>Complete genome sequence of Corynebacterium casei LMG S-19264T (=DSM 44701T), isolated from a smear-ripened cheese.</title>
        <authorList>
            <consortium name="US DOE Joint Genome Institute (JGI-PGF)"/>
            <person name="Walter F."/>
            <person name="Albersmeier A."/>
            <person name="Kalinowski J."/>
            <person name="Ruckert C."/>
        </authorList>
    </citation>
    <scope>NUCLEOTIDE SEQUENCE</scope>
    <source>
        <strain evidence="2">CGMCC 4.7368</strain>
    </source>
</reference>
<feature type="region of interest" description="Disordered" evidence="1">
    <location>
        <begin position="1"/>
        <end position="26"/>
    </location>
</feature>
<evidence type="ECO:0000256" key="1">
    <source>
        <dbReference type="SAM" id="MobiDB-lite"/>
    </source>
</evidence>
<feature type="compositionally biased region" description="Basic and acidic residues" evidence="1">
    <location>
        <begin position="1"/>
        <end position="13"/>
    </location>
</feature>
<dbReference type="AlphaFoldDB" id="A0A917YSB9"/>
<evidence type="ECO:0000313" key="2">
    <source>
        <dbReference type="EMBL" id="GGO65049.1"/>
    </source>
</evidence>